<evidence type="ECO:0000313" key="2">
    <source>
        <dbReference type="Proteomes" id="UP001176961"/>
    </source>
</evidence>
<accession>A0AA36GKU3</accession>
<reference evidence="1" key="1">
    <citation type="submission" date="2023-07" db="EMBL/GenBank/DDBJ databases">
        <authorList>
            <consortium name="CYATHOMIX"/>
        </authorList>
    </citation>
    <scope>NUCLEOTIDE SEQUENCE</scope>
    <source>
        <strain evidence="1">N/A</strain>
    </source>
</reference>
<proteinExistence type="predicted"/>
<keyword evidence="2" id="KW-1185">Reference proteome</keyword>
<dbReference type="AlphaFoldDB" id="A0AA36GKU3"/>
<sequence length="481" mass="55158">MTFLEPALRLLEVIEQGNFEEGVLIANSCDLETDGRLALVAQDLIYKVAYSFGNENNSCLKLLLIRLFDSITNVPEKFQICYELLVWRTSPLLTDVLVNQLGLLITENFVLCHPELWEQVCEDLPIKLERRLCERLASSEEDLWYAIVESAHVLAFFDKIPFRVPYKFGKLVDGVLNEIASDEAAAYPFLVWYAREHPFSPKLLGHTEPTVLIPNVYDLRFLQLRLVEGVCEYIKSNDFNCVGTVIKPLANAVKFLHKLCYDCRDAYARHIDIYAEMFALLLRFIEDFDVEPHKYVIIKKSQDIILCFPLELRVLLLRNVIKRIVSETHLYSESESKVLAWLLDQMNQDLCEKICAAELGSIFGLLEHVTYDDIPASTHYYSSVVRIVKAYACQCVNLPMLAQTRERIIVRIRDEIVDYLQKLLNGETRHLTIDGLNNDVHPSCGAEPGEQSVNMLYKIVGECEETMAEIDSILSRPSEVH</sequence>
<dbReference type="EMBL" id="CATQJL010000112">
    <property type="protein sequence ID" value="CAJ0593924.1"/>
    <property type="molecule type" value="Genomic_DNA"/>
</dbReference>
<name>A0AA36GKU3_CYLNA</name>
<gene>
    <name evidence="1" type="ORF">CYNAS_LOCUS5907</name>
</gene>
<protein>
    <submittedName>
        <fullName evidence="1">Uncharacterized protein</fullName>
    </submittedName>
</protein>
<comment type="caution">
    <text evidence="1">The sequence shown here is derived from an EMBL/GenBank/DDBJ whole genome shotgun (WGS) entry which is preliminary data.</text>
</comment>
<dbReference type="Proteomes" id="UP001176961">
    <property type="component" value="Unassembled WGS sequence"/>
</dbReference>
<organism evidence="1 2">
    <name type="scientific">Cylicocyclus nassatus</name>
    <name type="common">Nematode worm</name>
    <dbReference type="NCBI Taxonomy" id="53992"/>
    <lineage>
        <taxon>Eukaryota</taxon>
        <taxon>Metazoa</taxon>
        <taxon>Ecdysozoa</taxon>
        <taxon>Nematoda</taxon>
        <taxon>Chromadorea</taxon>
        <taxon>Rhabditida</taxon>
        <taxon>Rhabditina</taxon>
        <taxon>Rhabditomorpha</taxon>
        <taxon>Strongyloidea</taxon>
        <taxon>Strongylidae</taxon>
        <taxon>Cylicocyclus</taxon>
    </lineage>
</organism>
<evidence type="ECO:0000313" key="1">
    <source>
        <dbReference type="EMBL" id="CAJ0593924.1"/>
    </source>
</evidence>